<dbReference type="EMBL" id="SACP01000040">
    <property type="protein sequence ID" value="RVU13856.1"/>
    <property type="molecule type" value="Genomic_DNA"/>
</dbReference>
<name>A0A3S2YKX0_9HYPH</name>
<evidence type="ECO:0000313" key="3">
    <source>
        <dbReference type="EMBL" id="RVU13856.1"/>
    </source>
</evidence>
<accession>A0A3S2YKX0</accession>
<dbReference type="RefSeq" id="WP_127733744.1">
    <property type="nucleotide sequence ID" value="NZ_SACP01000040.1"/>
</dbReference>
<keyword evidence="4" id="KW-1185">Reference proteome</keyword>
<proteinExistence type="predicted"/>
<sequence length="213" mass="22687">MASRGLPRILALPDEAARDRITAAVAAAERGTAGEIVVMVAARAGAYRTVPLALTLLGTLAVPWPLILFTGLSAGRIALVQLAAAVALLLVLAALRRLALVPRRLRRARARDAAAREFWSRGLSRTRGRTGVLIYVALAERYAEIIADAAIRDRVPEEAWRRTLTGLIEALGRGALTEGLIRAVEETGAILAEAAPPGPEDRNELPDRVILSG</sequence>
<comment type="caution">
    <text evidence="3">The sequence shown here is derived from an EMBL/GenBank/DDBJ whole genome shotgun (WGS) entry which is preliminary data.</text>
</comment>
<reference evidence="3 4" key="1">
    <citation type="submission" date="2019-01" db="EMBL/GenBank/DDBJ databases">
        <authorList>
            <person name="Chen W.-M."/>
        </authorList>
    </citation>
    <scope>NUCLEOTIDE SEQUENCE [LARGE SCALE GENOMIC DNA]</scope>
    <source>
        <strain evidence="3 4">TER-1</strain>
    </source>
</reference>
<keyword evidence="1" id="KW-0472">Membrane</keyword>
<dbReference type="AlphaFoldDB" id="A0A3S2YKX0"/>
<gene>
    <name evidence="3" type="ORF">EOE48_25775</name>
</gene>
<feature type="transmembrane region" description="Helical" evidence="1">
    <location>
        <begin position="78"/>
        <end position="99"/>
    </location>
</feature>
<dbReference type="InterPro" id="IPR007621">
    <property type="entry name" value="TPM_dom"/>
</dbReference>
<dbReference type="Proteomes" id="UP000286997">
    <property type="component" value="Unassembled WGS sequence"/>
</dbReference>
<evidence type="ECO:0000313" key="4">
    <source>
        <dbReference type="Proteomes" id="UP000286997"/>
    </source>
</evidence>
<dbReference type="PANTHER" id="PTHR30373:SF8">
    <property type="entry name" value="BLL7265 PROTEIN"/>
    <property type="match status" value="1"/>
</dbReference>
<dbReference type="Pfam" id="PF04536">
    <property type="entry name" value="TPM_phosphatase"/>
    <property type="match status" value="1"/>
</dbReference>
<dbReference type="PANTHER" id="PTHR30373">
    <property type="entry name" value="UPF0603 PROTEIN YGCG"/>
    <property type="match status" value="1"/>
</dbReference>
<feature type="transmembrane region" description="Helical" evidence="1">
    <location>
        <begin position="52"/>
        <end position="72"/>
    </location>
</feature>
<feature type="domain" description="TPM" evidence="2">
    <location>
        <begin position="109"/>
        <end position="188"/>
    </location>
</feature>
<dbReference type="Gene3D" id="3.10.310.50">
    <property type="match status" value="1"/>
</dbReference>
<keyword evidence="1" id="KW-0812">Transmembrane</keyword>
<dbReference type="OrthoDB" id="5825388at2"/>
<evidence type="ECO:0000259" key="2">
    <source>
        <dbReference type="Pfam" id="PF04536"/>
    </source>
</evidence>
<keyword evidence="1" id="KW-1133">Transmembrane helix</keyword>
<organism evidence="3 4">
    <name type="scientific">Methylobacterium oryzihabitans</name>
    <dbReference type="NCBI Taxonomy" id="2499852"/>
    <lineage>
        <taxon>Bacteria</taxon>
        <taxon>Pseudomonadati</taxon>
        <taxon>Pseudomonadota</taxon>
        <taxon>Alphaproteobacteria</taxon>
        <taxon>Hyphomicrobiales</taxon>
        <taxon>Methylobacteriaceae</taxon>
        <taxon>Methylobacterium</taxon>
    </lineage>
</organism>
<evidence type="ECO:0000256" key="1">
    <source>
        <dbReference type="SAM" id="Phobius"/>
    </source>
</evidence>
<protein>
    <recommendedName>
        <fullName evidence="2">TPM domain-containing protein</fullName>
    </recommendedName>
</protein>